<dbReference type="Proteomes" id="UP000321787">
    <property type="component" value="Unassembled WGS sequence"/>
</dbReference>
<gene>
    <name evidence="7" type="primary">yfjK</name>
    <name evidence="7" type="ORF">AFI02nite_27130</name>
</gene>
<keyword evidence="4" id="KW-0067">ATP-binding</keyword>
<evidence type="ECO:0000259" key="6">
    <source>
        <dbReference type="PROSITE" id="PS51194"/>
    </source>
</evidence>
<dbReference type="RefSeq" id="WP_146865069.1">
    <property type="nucleotide sequence ID" value="NZ_BJTZ01000018.1"/>
</dbReference>
<dbReference type="Pfam" id="PF00270">
    <property type="entry name" value="DEAD"/>
    <property type="match status" value="1"/>
</dbReference>
<name>A0A510UJA3_ALIFS</name>
<evidence type="ECO:0000259" key="5">
    <source>
        <dbReference type="PROSITE" id="PS51192"/>
    </source>
</evidence>
<dbReference type="PROSITE" id="PS51192">
    <property type="entry name" value="HELICASE_ATP_BIND_1"/>
    <property type="match status" value="1"/>
</dbReference>
<dbReference type="PROSITE" id="PS51194">
    <property type="entry name" value="HELICASE_CTER"/>
    <property type="match status" value="1"/>
</dbReference>
<comment type="caution">
    <text evidence="7">The sequence shown here is derived from an EMBL/GenBank/DDBJ whole genome shotgun (WGS) entry which is preliminary data.</text>
</comment>
<evidence type="ECO:0000313" key="8">
    <source>
        <dbReference type="Proteomes" id="UP000321787"/>
    </source>
</evidence>
<dbReference type="GO" id="GO:0003676">
    <property type="term" value="F:nucleic acid binding"/>
    <property type="evidence" value="ECO:0007669"/>
    <property type="project" value="InterPro"/>
</dbReference>
<dbReference type="InterPro" id="IPR011545">
    <property type="entry name" value="DEAD/DEAH_box_helicase_dom"/>
</dbReference>
<dbReference type="InterPro" id="IPR014001">
    <property type="entry name" value="Helicase_ATP-bd"/>
</dbReference>
<protein>
    <recommendedName>
        <fullName evidence="9">DEAD/DEAH box helicase</fullName>
    </recommendedName>
</protein>
<dbReference type="SMART" id="SM00487">
    <property type="entry name" value="DEXDc"/>
    <property type="match status" value="1"/>
</dbReference>
<dbReference type="InterPro" id="IPR001650">
    <property type="entry name" value="Helicase_C-like"/>
</dbReference>
<dbReference type="Pfam" id="PF00271">
    <property type="entry name" value="Helicase_C"/>
    <property type="match status" value="1"/>
</dbReference>
<dbReference type="SMART" id="SM00490">
    <property type="entry name" value="HELICc"/>
    <property type="match status" value="1"/>
</dbReference>
<dbReference type="AlphaFoldDB" id="A0A510UJA3"/>
<dbReference type="Gene3D" id="3.40.50.300">
    <property type="entry name" value="P-loop containing nucleotide triphosphate hydrolases"/>
    <property type="match status" value="2"/>
</dbReference>
<evidence type="ECO:0000256" key="2">
    <source>
        <dbReference type="ARBA" id="ARBA00022801"/>
    </source>
</evidence>
<dbReference type="InterPro" id="IPR050474">
    <property type="entry name" value="Hel308_SKI2-like"/>
</dbReference>
<dbReference type="InterPro" id="IPR027417">
    <property type="entry name" value="P-loop_NTPase"/>
</dbReference>
<feature type="domain" description="Helicase ATP-binding" evidence="5">
    <location>
        <begin position="111"/>
        <end position="235"/>
    </location>
</feature>
<dbReference type="PANTHER" id="PTHR47961:SF6">
    <property type="entry name" value="DNA-DIRECTED DNA POLYMERASE"/>
    <property type="match status" value="1"/>
</dbReference>
<evidence type="ECO:0000256" key="1">
    <source>
        <dbReference type="ARBA" id="ARBA00022741"/>
    </source>
</evidence>
<organism evidence="7 8">
    <name type="scientific">Aliivibrio fischeri</name>
    <name type="common">Vibrio fischeri</name>
    <dbReference type="NCBI Taxonomy" id="668"/>
    <lineage>
        <taxon>Bacteria</taxon>
        <taxon>Pseudomonadati</taxon>
        <taxon>Pseudomonadota</taxon>
        <taxon>Gammaproteobacteria</taxon>
        <taxon>Vibrionales</taxon>
        <taxon>Vibrionaceae</taxon>
        <taxon>Aliivibrio</taxon>
    </lineage>
</organism>
<keyword evidence="1" id="KW-0547">Nucleotide-binding</keyword>
<proteinExistence type="predicted"/>
<accession>A0A510UJA3</accession>
<keyword evidence="2" id="KW-0378">Hydrolase</keyword>
<dbReference type="EMBL" id="BJTZ01000018">
    <property type="protein sequence ID" value="GEK14677.1"/>
    <property type="molecule type" value="Genomic_DNA"/>
</dbReference>
<keyword evidence="3" id="KW-0347">Helicase</keyword>
<reference evidence="7 8" key="1">
    <citation type="submission" date="2019-07" db="EMBL/GenBank/DDBJ databases">
        <title>Whole genome shotgun sequence of Aliivibrio fischeri NBRC 101058.</title>
        <authorList>
            <person name="Hosoyama A."/>
            <person name="Uohara A."/>
            <person name="Ohji S."/>
            <person name="Ichikawa N."/>
        </authorList>
    </citation>
    <scope>NUCLEOTIDE SEQUENCE [LARGE SCALE GENOMIC DNA]</scope>
    <source>
        <strain evidence="7 8">NBRC 101058</strain>
    </source>
</reference>
<feature type="domain" description="Helicase C-terminal" evidence="6">
    <location>
        <begin position="294"/>
        <end position="479"/>
    </location>
</feature>
<dbReference type="GO" id="GO:0004386">
    <property type="term" value="F:helicase activity"/>
    <property type="evidence" value="ECO:0007669"/>
    <property type="project" value="UniProtKB-KW"/>
</dbReference>
<evidence type="ECO:0008006" key="9">
    <source>
        <dbReference type="Google" id="ProtNLM"/>
    </source>
</evidence>
<dbReference type="SUPFAM" id="SSF52540">
    <property type="entry name" value="P-loop containing nucleoside triphosphate hydrolases"/>
    <property type="match status" value="1"/>
</dbReference>
<evidence type="ECO:0000313" key="7">
    <source>
        <dbReference type="EMBL" id="GEK14677.1"/>
    </source>
</evidence>
<dbReference type="GO" id="GO:0016787">
    <property type="term" value="F:hydrolase activity"/>
    <property type="evidence" value="ECO:0007669"/>
    <property type="project" value="UniProtKB-KW"/>
</dbReference>
<dbReference type="GO" id="GO:0005524">
    <property type="term" value="F:ATP binding"/>
    <property type="evidence" value="ECO:0007669"/>
    <property type="project" value="UniProtKB-KW"/>
</dbReference>
<sequence>MDNMLDPKLCLEKVRNETLSAFLYLKKASECLASPDLVPLGQEFIIRALDALPLFKKQTLLLQNLLRTAGLYPYLKKYFTDLSPEKEFVLDVYRSNFDEKFIFHSMQARIFNLLSSGKNVVLSAPTSMGKSAIVDALISEKKYKNIVIVVPTIALIDETRRRIHQRFGREYQIVHHGAQVKRKDKVIYIFTQERVNERDDLNDIDLFIIDEFYKLADIKDESSRSRAFALNIALSKLLTVSKQFYMIGPYIDAIQGLNALKREFTFIPSDFKTVALNIHKYDMAPNNISTKNEVVEKILKSYNGQTIIYCKSSNSIAQVIRFLTSLDSLFNRNFLSCTNASLKKYYNWLKRYYGSDWGCSQALANGIGIHHGALPRAIQQKTVELFNTKQIKFLICTSTMIEGVNTSAENIIIYDNRNGNPKIDSFTHKNISGRAGRMGQYLVGNVFCLEELPPQESQIVKLPLGQQDEESPINLLASIQPEHLSELSSKNLTQFAKYSDVPIEIVRKHASYNVETLEKAYEVITELSITEMDQIALVTKPKKYQLELLTSFIKTVENRALARQQLHFEDNDELYNRLSYYIYADSYTAYIKKQVDYIYQSREGKDMRSDATDRELNIVRNIFKHAVARALSLLEDLLNYEFKSLDLHPKANLGWLIHIFENSHLPSSFSALEEMGIPIETLEKLVTPKLSEIDIDTLIRYLRFNHKFLRQLNSVDQMFIKQAIY</sequence>
<dbReference type="PANTHER" id="PTHR47961">
    <property type="entry name" value="DNA POLYMERASE THETA, PUTATIVE (AFU_ORTHOLOGUE AFUA_1G05260)-RELATED"/>
    <property type="match status" value="1"/>
</dbReference>
<evidence type="ECO:0000256" key="3">
    <source>
        <dbReference type="ARBA" id="ARBA00022806"/>
    </source>
</evidence>
<evidence type="ECO:0000256" key="4">
    <source>
        <dbReference type="ARBA" id="ARBA00022840"/>
    </source>
</evidence>